<dbReference type="Gene3D" id="3.90.550.10">
    <property type="entry name" value="Spore Coat Polysaccharide Biosynthesis Protein SpsA, Chain A"/>
    <property type="match status" value="1"/>
</dbReference>
<keyword evidence="1" id="KW-0328">Glycosyltransferase</keyword>
<dbReference type="Proteomes" id="UP000674938">
    <property type="component" value="Unassembled WGS sequence"/>
</dbReference>
<feature type="domain" description="Glycosyltransferase 2-like" evidence="3">
    <location>
        <begin position="5"/>
        <end position="140"/>
    </location>
</feature>
<evidence type="ECO:0000313" key="5">
    <source>
        <dbReference type="Proteomes" id="UP000674938"/>
    </source>
</evidence>
<dbReference type="AlphaFoldDB" id="A0A940SV95"/>
<dbReference type="PANTHER" id="PTHR22916">
    <property type="entry name" value="GLYCOSYLTRANSFERASE"/>
    <property type="match status" value="1"/>
</dbReference>
<organism evidence="4 5">
    <name type="scientific">Vagococcus allomyrinae</name>
    <dbReference type="NCBI Taxonomy" id="2794353"/>
    <lineage>
        <taxon>Bacteria</taxon>
        <taxon>Bacillati</taxon>
        <taxon>Bacillota</taxon>
        <taxon>Bacilli</taxon>
        <taxon>Lactobacillales</taxon>
        <taxon>Enterococcaceae</taxon>
        <taxon>Vagococcus</taxon>
    </lineage>
</organism>
<evidence type="ECO:0000259" key="3">
    <source>
        <dbReference type="Pfam" id="PF00535"/>
    </source>
</evidence>
<dbReference type="GO" id="GO:0016757">
    <property type="term" value="F:glycosyltransferase activity"/>
    <property type="evidence" value="ECO:0007669"/>
    <property type="project" value="UniProtKB-KW"/>
</dbReference>
<evidence type="ECO:0000256" key="2">
    <source>
        <dbReference type="ARBA" id="ARBA00022679"/>
    </source>
</evidence>
<evidence type="ECO:0000256" key="1">
    <source>
        <dbReference type="ARBA" id="ARBA00022676"/>
    </source>
</evidence>
<dbReference type="InterPro" id="IPR029044">
    <property type="entry name" value="Nucleotide-diphossugar_trans"/>
</dbReference>
<gene>
    <name evidence="4" type="ORF">I6N95_13880</name>
</gene>
<accession>A0A940SV95</accession>
<proteinExistence type="predicted"/>
<name>A0A940SV95_9ENTE</name>
<keyword evidence="5" id="KW-1185">Reference proteome</keyword>
<comment type="caution">
    <text evidence="4">The sequence shown here is derived from an EMBL/GenBank/DDBJ whole genome shotgun (WGS) entry which is preliminary data.</text>
</comment>
<keyword evidence="2" id="KW-0808">Transferase</keyword>
<protein>
    <submittedName>
        <fullName evidence="4">Glycosyltransferase</fullName>
    </submittedName>
</protein>
<dbReference type="Pfam" id="PF00535">
    <property type="entry name" value="Glycos_transf_2"/>
    <property type="match status" value="1"/>
</dbReference>
<sequence>MKLLSVVVPCYNSEAYMNHCLDSLLSGGESLEIIIVNDGSTDRTAEIADDYQRWFPTMIKVVHQENGGHGMAINSGLKIATGDYLKIVDSDDWVDQAALKAILSLIESLRSEGGVDMIINNYVYEKVGARNKKSINYSTTLPANRVFSWDEVKLPIGKYLLMHALIYRRSVLEACQLSLPKHTFYVDNLYAFEPLPYVKRIYYLDVDFYRYFIGRDDQSVNEKNMIARIDQQLFVNQRMVDFYTQLTDLNEDQKKYMRQYLEIITSVSSVMLLKEGSPENLQKKAQLWSSIAKKNLPLYRMMRKSLIGYSVNLPGKTGRYTVIGVYRVLQKIYGFN</sequence>
<dbReference type="InterPro" id="IPR001173">
    <property type="entry name" value="Glyco_trans_2-like"/>
</dbReference>
<reference evidence="4" key="1">
    <citation type="submission" date="2020-12" db="EMBL/GenBank/DDBJ databases">
        <title>Vagococcus allomyrinae sp. nov. and Enterococcus lavae sp. nov., isolated from the larvae of Allomyrina dichotoma.</title>
        <authorList>
            <person name="Lee S.D."/>
        </authorList>
    </citation>
    <scope>NUCLEOTIDE SEQUENCE</scope>
    <source>
        <strain evidence="4">BWB3-3</strain>
    </source>
</reference>
<dbReference type="EMBL" id="JAEEGA010000009">
    <property type="protein sequence ID" value="MBP1042105.1"/>
    <property type="molecule type" value="Genomic_DNA"/>
</dbReference>
<dbReference type="RefSeq" id="WP_209528999.1">
    <property type="nucleotide sequence ID" value="NZ_JAEEGA010000009.1"/>
</dbReference>
<dbReference type="PANTHER" id="PTHR22916:SF51">
    <property type="entry name" value="GLYCOSYLTRANSFERASE EPSH-RELATED"/>
    <property type="match status" value="1"/>
</dbReference>
<dbReference type="CDD" id="cd00761">
    <property type="entry name" value="Glyco_tranf_GTA_type"/>
    <property type="match status" value="1"/>
</dbReference>
<dbReference type="SUPFAM" id="SSF53448">
    <property type="entry name" value="Nucleotide-diphospho-sugar transferases"/>
    <property type="match status" value="1"/>
</dbReference>
<evidence type="ECO:0000313" key="4">
    <source>
        <dbReference type="EMBL" id="MBP1042105.1"/>
    </source>
</evidence>